<proteinExistence type="predicted"/>
<evidence type="ECO:0000313" key="1">
    <source>
        <dbReference type="EMBL" id="AXH97837.1"/>
    </source>
</evidence>
<protein>
    <submittedName>
        <fullName evidence="1">Uncharacterized protein</fullName>
    </submittedName>
</protein>
<dbReference type="EMBL" id="CP031229">
    <property type="protein sequence ID" value="AXH97837.1"/>
    <property type="molecule type" value="Genomic_DNA"/>
</dbReference>
<organism evidence="1 2">
    <name type="scientific">Ornithinimicrobium avium</name>
    <dbReference type="NCBI Taxonomy" id="2283195"/>
    <lineage>
        <taxon>Bacteria</taxon>
        <taxon>Bacillati</taxon>
        <taxon>Actinomycetota</taxon>
        <taxon>Actinomycetes</taxon>
        <taxon>Micrococcales</taxon>
        <taxon>Ornithinimicrobiaceae</taxon>
        <taxon>Ornithinimicrobium</taxon>
    </lineage>
</organism>
<dbReference type="OrthoDB" id="3237545at2"/>
<dbReference type="Gene3D" id="3.40.50.300">
    <property type="entry name" value="P-loop containing nucleotide triphosphate hydrolases"/>
    <property type="match status" value="1"/>
</dbReference>
<keyword evidence="2" id="KW-1185">Reference proteome</keyword>
<name>A0A345NS29_9MICO</name>
<sequence>MPVLVGVDGRSGAGKTDLAGGLAEAVRGLGRSCEVVHVEELYPGWDGLAEALGPLCAEVVAPLRSGRPGSYVSWDWDASEPGTRRDVPAAAVVVLEGVGVLASSCAGDLDVRIWLEAPRTVRRVRALARDGEVFAPHWQRWADQEDALFAGGVPAADVVVDTVSGTARWDRLAP</sequence>
<dbReference type="AlphaFoldDB" id="A0A345NS29"/>
<dbReference type="KEGG" id="orn:DV701_02080"/>
<dbReference type="InterPro" id="IPR027417">
    <property type="entry name" value="P-loop_NTPase"/>
</dbReference>
<gene>
    <name evidence="1" type="ORF">DV701_02080</name>
</gene>
<accession>A0A345NS29</accession>
<reference evidence="1 2" key="1">
    <citation type="submission" date="2018-07" db="EMBL/GenBank/DDBJ databases">
        <title>Complete genome sequencing of Ornithinimicrobium sp. AMA3305.</title>
        <authorList>
            <person name="Bae J.-W."/>
        </authorList>
    </citation>
    <scope>NUCLEOTIDE SEQUENCE [LARGE SCALE GENOMIC DNA]</scope>
    <source>
        <strain evidence="1 2">AMA3305</strain>
    </source>
</reference>
<dbReference type="SUPFAM" id="SSF52540">
    <property type="entry name" value="P-loop containing nucleoside triphosphate hydrolases"/>
    <property type="match status" value="1"/>
</dbReference>
<dbReference type="Proteomes" id="UP000253790">
    <property type="component" value="Chromosome"/>
</dbReference>
<evidence type="ECO:0000313" key="2">
    <source>
        <dbReference type="Proteomes" id="UP000253790"/>
    </source>
</evidence>